<evidence type="ECO:0000256" key="4">
    <source>
        <dbReference type="ARBA" id="ARBA00022519"/>
    </source>
</evidence>
<evidence type="ECO:0000256" key="3">
    <source>
        <dbReference type="ARBA" id="ARBA00022475"/>
    </source>
</evidence>
<comment type="subcellular location">
    <subcellularLocation>
        <location evidence="1 9">Cell inner membrane</location>
        <topology evidence="1 9">Multi-pass membrane protein</topology>
    </subcellularLocation>
</comment>
<protein>
    <recommendedName>
        <fullName evidence="9">TRAP transporter small permease protein</fullName>
    </recommendedName>
</protein>
<keyword evidence="2 9" id="KW-0813">Transport</keyword>
<keyword evidence="5 9" id="KW-0812">Transmembrane</keyword>
<keyword evidence="6 9" id="KW-1133">Transmembrane helix</keyword>
<dbReference type="Proteomes" id="UP001365846">
    <property type="component" value="Unassembled WGS sequence"/>
</dbReference>
<dbReference type="Pfam" id="PF04290">
    <property type="entry name" value="DctQ"/>
    <property type="match status" value="1"/>
</dbReference>
<proteinExistence type="inferred from homology"/>
<keyword evidence="4 9" id="KW-0997">Cell inner membrane</keyword>
<evidence type="ECO:0000313" key="11">
    <source>
        <dbReference type="EMBL" id="MEJ8812604.1"/>
    </source>
</evidence>
<evidence type="ECO:0000256" key="7">
    <source>
        <dbReference type="ARBA" id="ARBA00023136"/>
    </source>
</evidence>
<dbReference type="PANTHER" id="PTHR35011:SF10">
    <property type="entry name" value="TRAP TRANSPORTER SMALL PERMEASE PROTEIN"/>
    <property type="match status" value="1"/>
</dbReference>
<comment type="subunit">
    <text evidence="9">The complex comprises the extracytoplasmic solute receptor protein and the two transmembrane proteins.</text>
</comment>
<gene>
    <name evidence="11" type="ORF">WKW77_16080</name>
</gene>
<organism evidence="11 12">
    <name type="scientific">Variovorax ureilyticus</name>
    <dbReference type="NCBI Taxonomy" id="1836198"/>
    <lineage>
        <taxon>Bacteria</taxon>
        <taxon>Pseudomonadati</taxon>
        <taxon>Pseudomonadota</taxon>
        <taxon>Betaproteobacteria</taxon>
        <taxon>Burkholderiales</taxon>
        <taxon>Comamonadaceae</taxon>
        <taxon>Variovorax</taxon>
    </lineage>
</organism>
<evidence type="ECO:0000256" key="1">
    <source>
        <dbReference type="ARBA" id="ARBA00004429"/>
    </source>
</evidence>
<evidence type="ECO:0000256" key="8">
    <source>
        <dbReference type="ARBA" id="ARBA00038436"/>
    </source>
</evidence>
<dbReference type="EMBL" id="JBBKZU010000006">
    <property type="protein sequence ID" value="MEJ8812604.1"/>
    <property type="molecule type" value="Genomic_DNA"/>
</dbReference>
<sequence>MTQSSAGRPAGVALDERRAGRARVWLDRLYDGAGALGATCVFVIFVLMVLGGVGRQMNWHVSGLNDVVAWLCAAAGFFAMAHAFRHGDFVRVTLLLEAASPRVRRALDVGCLLIAAISVSYLTYAATSFTWESHEFAEMATGLVVIPIWIPQSTFVLGCWLLLIAMIDELVGVLRGDKPSYQRAVEERHAAGDFSSDV</sequence>
<feature type="transmembrane region" description="Helical" evidence="9">
    <location>
        <begin position="67"/>
        <end position="85"/>
    </location>
</feature>
<reference evidence="11 12" key="1">
    <citation type="submission" date="2024-03" db="EMBL/GenBank/DDBJ databases">
        <title>Novel species of the genus Variovorax.</title>
        <authorList>
            <person name="Liu Q."/>
            <person name="Xin Y.-H."/>
        </authorList>
    </citation>
    <scope>NUCLEOTIDE SEQUENCE [LARGE SCALE GENOMIC DNA]</scope>
    <source>
        <strain evidence="11 12">KACC 18899</strain>
    </source>
</reference>
<evidence type="ECO:0000259" key="10">
    <source>
        <dbReference type="Pfam" id="PF04290"/>
    </source>
</evidence>
<dbReference type="PANTHER" id="PTHR35011">
    <property type="entry name" value="2,3-DIKETO-L-GULONATE TRAP TRANSPORTER SMALL PERMEASE PROTEIN YIAM"/>
    <property type="match status" value="1"/>
</dbReference>
<evidence type="ECO:0000256" key="2">
    <source>
        <dbReference type="ARBA" id="ARBA00022448"/>
    </source>
</evidence>
<evidence type="ECO:0000256" key="9">
    <source>
        <dbReference type="RuleBase" id="RU369079"/>
    </source>
</evidence>
<feature type="transmembrane region" description="Helical" evidence="9">
    <location>
        <begin position="33"/>
        <end position="55"/>
    </location>
</feature>
<evidence type="ECO:0000256" key="6">
    <source>
        <dbReference type="ARBA" id="ARBA00022989"/>
    </source>
</evidence>
<keyword evidence="7 9" id="KW-0472">Membrane</keyword>
<dbReference type="InterPro" id="IPR055348">
    <property type="entry name" value="DctQ"/>
</dbReference>
<comment type="similarity">
    <text evidence="8 9">Belongs to the TRAP transporter small permease family.</text>
</comment>
<dbReference type="InterPro" id="IPR007387">
    <property type="entry name" value="TRAP_DctQ"/>
</dbReference>
<evidence type="ECO:0000256" key="5">
    <source>
        <dbReference type="ARBA" id="ARBA00022692"/>
    </source>
</evidence>
<feature type="transmembrane region" description="Helical" evidence="9">
    <location>
        <begin position="106"/>
        <end position="126"/>
    </location>
</feature>
<comment type="caution">
    <text evidence="11">The sequence shown here is derived from an EMBL/GenBank/DDBJ whole genome shotgun (WGS) entry which is preliminary data.</text>
</comment>
<feature type="transmembrane region" description="Helical" evidence="9">
    <location>
        <begin position="146"/>
        <end position="167"/>
    </location>
</feature>
<feature type="domain" description="Tripartite ATP-independent periplasmic transporters DctQ component" evidence="10">
    <location>
        <begin position="44"/>
        <end position="175"/>
    </location>
</feature>
<comment type="function">
    <text evidence="9">Part of the tripartite ATP-independent periplasmic (TRAP) transport system.</text>
</comment>
<evidence type="ECO:0000313" key="12">
    <source>
        <dbReference type="Proteomes" id="UP001365846"/>
    </source>
</evidence>
<dbReference type="RefSeq" id="WP_340357855.1">
    <property type="nucleotide sequence ID" value="NZ_JBBKZU010000006.1"/>
</dbReference>
<accession>A0ABU8VG17</accession>
<keyword evidence="3" id="KW-1003">Cell membrane</keyword>
<name>A0ABU8VG17_9BURK</name>
<keyword evidence="12" id="KW-1185">Reference proteome</keyword>